<reference evidence="2 3" key="1">
    <citation type="journal article" date="2015" name="Genome Biol. Evol.">
        <title>Comparative Genomics of a Bacterivorous Green Alga Reveals Evolutionary Causalities and Consequences of Phago-Mixotrophic Mode of Nutrition.</title>
        <authorList>
            <person name="Burns J.A."/>
            <person name="Paasch A."/>
            <person name="Narechania A."/>
            <person name="Kim E."/>
        </authorList>
    </citation>
    <scope>NUCLEOTIDE SEQUENCE [LARGE SCALE GENOMIC DNA]</scope>
    <source>
        <strain evidence="2 3">PLY_AMNH</strain>
    </source>
</reference>
<gene>
    <name evidence="2" type="ORF">CYMTET_36910</name>
</gene>
<keyword evidence="3" id="KW-1185">Reference proteome</keyword>
<organism evidence="2 3">
    <name type="scientific">Cymbomonas tetramitiformis</name>
    <dbReference type="NCBI Taxonomy" id="36881"/>
    <lineage>
        <taxon>Eukaryota</taxon>
        <taxon>Viridiplantae</taxon>
        <taxon>Chlorophyta</taxon>
        <taxon>Pyramimonadophyceae</taxon>
        <taxon>Pyramimonadales</taxon>
        <taxon>Pyramimonadaceae</taxon>
        <taxon>Cymbomonas</taxon>
    </lineage>
</organism>
<evidence type="ECO:0000313" key="2">
    <source>
        <dbReference type="EMBL" id="KAK3253850.1"/>
    </source>
</evidence>
<feature type="region of interest" description="Disordered" evidence="1">
    <location>
        <begin position="238"/>
        <end position="258"/>
    </location>
</feature>
<evidence type="ECO:0000313" key="3">
    <source>
        <dbReference type="Proteomes" id="UP001190700"/>
    </source>
</evidence>
<protein>
    <submittedName>
        <fullName evidence="2">Uncharacterized protein</fullName>
    </submittedName>
</protein>
<comment type="caution">
    <text evidence="2">The sequence shown here is derived from an EMBL/GenBank/DDBJ whole genome shotgun (WGS) entry which is preliminary data.</text>
</comment>
<dbReference type="Proteomes" id="UP001190700">
    <property type="component" value="Unassembled WGS sequence"/>
</dbReference>
<evidence type="ECO:0000256" key="1">
    <source>
        <dbReference type="SAM" id="MobiDB-lite"/>
    </source>
</evidence>
<dbReference type="EMBL" id="LGRX02024603">
    <property type="protein sequence ID" value="KAK3253850.1"/>
    <property type="molecule type" value="Genomic_DNA"/>
</dbReference>
<feature type="compositionally biased region" description="Basic and acidic residues" evidence="1">
    <location>
        <begin position="249"/>
        <end position="258"/>
    </location>
</feature>
<proteinExistence type="predicted"/>
<dbReference type="AlphaFoldDB" id="A0AAE0CGS4"/>
<sequence>MTTGAMVGFADEGLVVVGAAVVGESEVGEFDVGNEVIGDGVVGIAVVGALVADGAPVGAADVGGSEVRHTSSTAHSFSQDARASAHSRVTGDLVKNTLGEAVGSRVDGTSVGLLVGEELGVAVRVGDRVGGDTEGELVGAASQMVTVCWTAERQSACLYSASSSMSSSSYVVHTESTVHSASQATRASWQVVMGGAVVGDPVTEVVGRSDVGGSLGYTVEGDSVGAYVRFSLHMCSAADRPKPQNGSSEEMRPESYGG</sequence>
<accession>A0AAE0CGS4</accession>
<name>A0AAE0CGS4_9CHLO</name>